<dbReference type="Proteomes" id="UP000681720">
    <property type="component" value="Unassembled WGS sequence"/>
</dbReference>
<dbReference type="AlphaFoldDB" id="A0A8S3F6C1"/>
<protein>
    <submittedName>
        <fullName evidence="1">Uncharacterized protein</fullName>
    </submittedName>
</protein>
<proteinExistence type="predicted"/>
<dbReference type="EMBL" id="CAJOBJ010256746">
    <property type="protein sequence ID" value="CAF5104081.1"/>
    <property type="molecule type" value="Genomic_DNA"/>
</dbReference>
<name>A0A8S3F6C1_9BILA</name>
<comment type="caution">
    <text evidence="1">The sequence shown here is derived from an EMBL/GenBank/DDBJ whole genome shotgun (WGS) entry which is preliminary data.</text>
</comment>
<reference evidence="1" key="1">
    <citation type="submission" date="2021-02" db="EMBL/GenBank/DDBJ databases">
        <authorList>
            <person name="Nowell W R."/>
        </authorList>
    </citation>
    <scope>NUCLEOTIDE SEQUENCE</scope>
</reference>
<accession>A0A8S3F6C1</accession>
<feature type="non-terminal residue" evidence="1">
    <location>
        <position position="33"/>
    </location>
</feature>
<evidence type="ECO:0000313" key="2">
    <source>
        <dbReference type="Proteomes" id="UP000681720"/>
    </source>
</evidence>
<organism evidence="1 2">
    <name type="scientific">Rotaria magnacalcarata</name>
    <dbReference type="NCBI Taxonomy" id="392030"/>
    <lineage>
        <taxon>Eukaryota</taxon>
        <taxon>Metazoa</taxon>
        <taxon>Spiralia</taxon>
        <taxon>Gnathifera</taxon>
        <taxon>Rotifera</taxon>
        <taxon>Eurotatoria</taxon>
        <taxon>Bdelloidea</taxon>
        <taxon>Philodinida</taxon>
        <taxon>Philodinidae</taxon>
        <taxon>Rotaria</taxon>
    </lineage>
</organism>
<evidence type="ECO:0000313" key="1">
    <source>
        <dbReference type="EMBL" id="CAF5104081.1"/>
    </source>
</evidence>
<gene>
    <name evidence="1" type="ORF">GIL414_LOCUS62887</name>
</gene>
<sequence>MKLWSTWIPKNGYPGARYNATLSGWVEEEVFYD</sequence>